<evidence type="ECO:0000313" key="3">
    <source>
        <dbReference type="Proteomes" id="UP000003860"/>
    </source>
</evidence>
<name>F1T9U9_9FIRM</name>
<keyword evidence="1" id="KW-0812">Transmembrane</keyword>
<keyword evidence="1" id="KW-1133">Transmembrane helix</keyword>
<dbReference type="Proteomes" id="UP000003860">
    <property type="component" value="Unassembled WGS sequence"/>
</dbReference>
<feature type="transmembrane region" description="Helical" evidence="1">
    <location>
        <begin position="20"/>
        <end position="45"/>
    </location>
</feature>
<evidence type="ECO:0000313" key="2">
    <source>
        <dbReference type="EMBL" id="EGD48691.1"/>
    </source>
</evidence>
<reference evidence="2" key="1">
    <citation type="submission" date="2009-07" db="EMBL/GenBank/DDBJ databases">
        <authorList>
            <consortium name="US DOE Joint Genome Institute (JGI-PGF)"/>
            <person name="Lucas S."/>
            <person name="Copeland A."/>
            <person name="Lapidus A."/>
            <person name="Glavina del Rio T."/>
            <person name="Tice H."/>
            <person name="Bruce D."/>
            <person name="Goodwin L."/>
            <person name="Pitluck S."/>
            <person name="Larimer F."/>
            <person name="Land M.L."/>
            <person name="Mouttaki H."/>
            <person name="He Z."/>
            <person name="Zhou J."/>
            <person name="Hemme C.L."/>
        </authorList>
    </citation>
    <scope>NUCLEOTIDE SEQUENCE</scope>
    <source>
        <strain evidence="2">DSM 2782</strain>
    </source>
</reference>
<gene>
    <name evidence="2" type="ORF">Cpap_3115</name>
</gene>
<evidence type="ECO:0000256" key="1">
    <source>
        <dbReference type="SAM" id="Phobius"/>
    </source>
</evidence>
<keyword evidence="1" id="KW-0472">Membrane</keyword>
<comment type="caution">
    <text evidence="2">The sequence shown here is derived from an EMBL/GenBank/DDBJ whole genome shotgun (WGS) entry which is preliminary data.</text>
</comment>
<proteinExistence type="predicted"/>
<dbReference type="EMBL" id="ACXX02000003">
    <property type="protein sequence ID" value="EGD48691.1"/>
    <property type="molecule type" value="Genomic_DNA"/>
</dbReference>
<reference evidence="2" key="2">
    <citation type="submission" date="2011-01" db="EMBL/GenBank/DDBJ databases">
        <title>The Non-contiguous Finished genome of Clostridium papyrosolvens.</title>
        <authorList>
            <person name="Lucas S."/>
            <person name="Copeland A."/>
            <person name="Lapidus A."/>
            <person name="Cheng J.-F."/>
            <person name="Goodwin L."/>
            <person name="Pitluck S."/>
            <person name="Misra M."/>
            <person name="Chertkov O."/>
            <person name="Detter J.C."/>
            <person name="Han C."/>
            <person name="Tapia R."/>
            <person name="Land M."/>
            <person name="Hauser L."/>
            <person name="Kyrpides N."/>
            <person name="Ivanova N."/>
            <person name="Pagani I."/>
            <person name="Mouttaki H."/>
            <person name="He Z."/>
            <person name="Zhou J."/>
            <person name="Hemme C.L."/>
            <person name="Woyke T."/>
        </authorList>
    </citation>
    <scope>NUCLEOTIDE SEQUENCE [LARGE SCALE GENOMIC DNA]</scope>
    <source>
        <strain evidence="2">DSM 2782</strain>
    </source>
</reference>
<keyword evidence="3" id="KW-1185">Reference proteome</keyword>
<dbReference type="AlphaFoldDB" id="F1T9U9"/>
<accession>F1T9U9</accession>
<organism evidence="2 3">
    <name type="scientific">Ruminiclostridium papyrosolvens DSM 2782</name>
    <dbReference type="NCBI Taxonomy" id="588581"/>
    <lineage>
        <taxon>Bacteria</taxon>
        <taxon>Bacillati</taxon>
        <taxon>Bacillota</taxon>
        <taxon>Clostridia</taxon>
        <taxon>Eubacteriales</taxon>
        <taxon>Oscillospiraceae</taxon>
        <taxon>Ruminiclostridium</taxon>
    </lineage>
</organism>
<protein>
    <submittedName>
        <fullName evidence="2">Uncharacterized protein</fullName>
    </submittedName>
</protein>
<sequence>MKFITKIINNTIETGIGQSIIAFAAWGYSFFLVVVVLYYAVISLIKLISGNKN</sequence>
<dbReference type="STRING" id="588581.Cpap_3115"/>